<evidence type="ECO:0000313" key="2">
    <source>
        <dbReference type="EMBL" id="KFK40892.1"/>
    </source>
</evidence>
<dbReference type="EMBL" id="CM002870">
    <property type="protein sequence ID" value="KFK40892.1"/>
    <property type="molecule type" value="Genomic_DNA"/>
</dbReference>
<sequence length="52" mass="5849">MLMKTKKLQRAPVLPAMRPPKMDPCPTPLKSLMIPPAPITTSTLTLTWVFMK</sequence>
<feature type="region of interest" description="Disordered" evidence="1">
    <location>
        <begin position="1"/>
        <end position="29"/>
    </location>
</feature>
<dbReference type="AlphaFoldDB" id="A0A087HFJ0"/>
<reference evidence="3" key="1">
    <citation type="journal article" date="2015" name="Nat. Plants">
        <title>Genome expansion of Arabis alpina linked with retrotransposition and reduced symmetric DNA methylation.</title>
        <authorList>
            <person name="Willing E.M."/>
            <person name="Rawat V."/>
            <person name="Mandakova T."/>
            <person name="Maumus F."/>
            <person name="James G.V."/>
            <person name="Nordstroem K.J."/>
            <person name="Becker C."/>
            <person name="Warthmann N."/>
            <person name="Chica C."/>
            <person name="Szarzynska B."/>
            <person name="Zytnicki M."/>
            <person name="Albani M.C."/>
            <person name="Kiefer C."/>
            <person name="Bergonzi S."/>
            <person name="Castaings L."/>
            <person name="Mateos J.L."/>
            <person name="Berns M.C."/>
            <person name="Bujdoso N."/>
            <person name="Piofczyk T."/>
            <person name="de Lorenzo L."/>
            <person name="Barrero-Sicilia C."/>
            <person name="Mateos I."/>
            <person name="Piednoel M."/>
            <person name="Hagmann J."/>
            <person name="Chen-Min-Tao R."/>
            <person name="Iglesias-Fernandez R."/>
            <person name="Schuster S.C."/>
            <person name="Alonso-Blanco C."/>
            <person name="Roudier F."/>
            <person name="Carbonero P."/>
            <person name="Paz-Ares J."/>
            <person name="Davis S.J."/>
            <person name="Pecinka A."/>
            <person name="Quesneville H."/>
            <person name="Colot V."/>
            <person name="Lysak M.A."/>
            <person name="Weigel D."/>
            <person name="Coupland G."/>
            <person name="Schneeberger K."/>
        </authorList>
    </citation>
    <scope>NUCLEOTIDE SEQUENCE [LARGE SCALE GENOMIC DNA]</scope>
    <source>
        <strain evidence="3">cv. Pajares</strain>
    </source>
</reference>
<dbReference type="Proteomes" id="UP000029120">
    <property type="component" value="Chromosome 2"/>
</dbReference>
<gene>
    <name evidence="2" type="ordered locus">AALP_Aa2g056400</name>
</gene>
<protein>
    <submittedName>
        <fullName evidence="2">Uncharacterized protein</fullName>
    </submittedName>
</protein>
<evidence type="ECO:0000256" key="1">
    <source>
        <dbReference type="SAM" id="MobiDB-lite"/>
    </source>
</evidence>
<proteinExistence type="predicted"/>
<accession>A0A087HFJ0</accession>
<dbReference type="Gramene" id="KFK40892">
    <property type="protein sequence ID" value="KFK40892"/>
    <property type="gene ID" value="AALP_AA2G056400"/>
</dbReference>
<keyword evidence="3" id="KW-1185">Reference proteome</keyword>
<evidence type="ECO:0000313" key="3">
    <source>
        <dbReference type="Proteomes" id="UP000029120"/>
    </source>
</evidence>
<name>A0A087HFJ0_ARAAL</name>
<organism evidence="2 3">
    <name type="scientific">Arabis alpina</name>
    <name type="common">Alpine rock-cress</name>
    <dbReference type="NCBI Taxonomy" id="50452"/>
    <lineage>
        <taxon>Eukaryota</taxon>
        <taxon>Viridiplantae</taxon>
        <taxon>Streptophyta</taxon>
        <taxon>Embryophyta</taxon>
        <taxon>Tracheophyta</taxon>
        <taxon>Spermatophyta</taxon>
        <taxon>Magnoliopsida</taxon>
        <taxon>eudicotyledons</taxon>
        <taxon>Gunneridae</taxon>
        <taxon>Pentapetalae</taxon>
        <taxon>rosids</taxon>
        <taxon>malvids</taxon>
        <taxon>Brassicales</taxon>
        <taxon>Brassicaceae</taxon>
        <taxon>Arabideae</taxon>
        <taxon>Arabis</taxon>
    </lineage>
</organism>